<proteinExistence type="predicted"/>
<dbReference type="Pfam" id="PF01266">
    <property type="entry name" value="DAO"/>
    <property type="match status" value="1"/>
</dbReference>
<dbReference type="Gene3D" id="3.50.50.60">
    <property type="entry name" value="FAD/NAD(P)-binding domain"/>
    <property type="match status" value="1"/>
</dbReference>
<dbReference type="Proteomes" id="UP000680750">
    <property type="component" value="Chromosome"/>
</dbReference>
<feature type="region of interest" description="Disordered" evidence="2">
    <location>
        <begin position="367"/>
        <end position="388"/>
    </location>
</feature>
<reference evidence="4" key="1">
    <citation type="submission" date="2020-08" db="EMBL/GenBank/DDBJ databases">
        <title>Whole genome shotgun sequence of Actinocatenispora sera NBRC 101916.</title>
        <authorList>
            <person name="Komaki H."/>
            <person name="Tamura T."/>
        </authorList>
    </citation>
    <scope>NUCLEOTIDE SEQUENCE</scope>
    <source>
        <strain evidence="4">NBRC 101916</strain>
    </source>
</reference>
<evidence type="ECO:0000256" key="1">
    <source>
        <dbReference type="ARBA" id="ARBA00023002"/>
    </source>
</evidence>
<sequence>MFSHSAPATVDAVVVGAGLVGACCGYELAVRGRSVLIVDRGAVAAGGTGTGLGAVAVGHQPGPLLDLARHSRQRWDGLADRLAADLDHRPDLGLTADGAVSVARGTAAAKQLSTLAAEQRAAGLAVEQLSDADLAALAPGLADDVTSAVRYPGHARVAPVAATLAVLAAAVERGAVVVPAAPVAAIEPAGTGMRVDTAAGTVSTGTLVLTAGAWTAPLADLASVRLPLRPGRGHLLVTEQLPQPPGQTVYESGTDAAPLVLAPTGTGALAIATTGTETGFETAVSVPVLRRLAADAVRLMPALRAVAALRGAGTLFGRTPDELPIIGADPQHPGLWYATGHGAAGVGLAPATGELLADLVTGATPSLDPAPYAPGRPGLAVAEPEADR</sequence>
<dbReference type="SUPFAM" id="SSF54373">
    <property type="entry name" value="FAD-linked reductases, C-terminal domain"/>
    <property type="match status" value="1"/>
</dbReference>
<accession>A0A810L6N8</accession>
<gene>
    <name evidence="4" type="ORF">Asera_41240</name>
</gene>
<evidence type="ECO:0000313" key="4">
    <source>
        <dbReference type="EMBL" id="BCJ30016.1"/>
    </source>
</evidence>
<evidence type="ECO:0000259" key="3">
    <source>
        <dbReference type="Pfam" id="PF01266"/>
    </source>
</evidence>
<evidence type="ECO:0000313" key="5">
    <source>
        <dbReference type="Proteomes" id="UP000680750"/>
    </source>
</evidence>
<dbReference type="SUPFAM" id="SSF51905">
    <property type="entry name" value="FAD/NAD(P)-binding domain"/>
    <property type="match status" value="1"/>
</dbReference>
<dbReference type="EMBL" id="AP023354">
    <property type="protein sequence ID" value="BCJ30016.1"/>
    <property type="molecule type" value="Genomic_DNA"/>
</dbReference>
<dbReference type="InterPro" id="IPR006076">
    <property type="entry name" value="FAD-dep_OxRdtase"/>
</dbReference>
<dbReference type="GO" id="GO:0005737">
    <property type="term" value="C:cytoplasm"/>
    <property type="evidence" value="ECO:0007669"/>
    <property type="project" value="TreeGrafter"/>
</dbReference>
<feature type="domain" description="FAD dependent oxidoreductase" evidence="3">
    <location>
        <begin position="11"/>
        <end position="359"/>
    </location>
</feature>
<protein>
    <submittedName>
        <fullName evidence="4">FAD-dependent oxidoreductase</fullName>
    </submittedName>
</protein>
<name>A0A810L6N8_9ACTN</name>
<dbReference type="PANTHER" id="PTHR13847">
    <property type="entry name" value="SARCOSINE DEHYDROGENASE-RELATED"/>
    <property type="match status" value="1"/>
</dbReference>
<dbReference type="AlphaFoldDB" id="A0A810L6N8"/>
<dbReference type="RefSeq" id="WP_051801688.1">
    <property type="nucleotide sequence ID" value="NZ_AP023354.1"/>
</dbReference>
<keyword evidence="1" id="KW-0560">Oxidoreductase</keyword>
<dbReference type="InterPro" id="IPR036188">
    <property type="entry name" value="FAD/NAD-bd_sf"/>
</dbReference>
<dbReference type="PANTHER" id="PTHR13847:SF287">
    <property type="entry name" value="FAD-DEPENDENT OXIDOREDUCTASE DOMAIN-CONTAINING PROTEIN 1"/>
    <property type="match status" value="1"/>
</dbReference>
<dbReference type="Gene3D" id="3.30.9.10">
    <property type="entry name" value="D-Amino Acid Oxidase, subunit A, domain 2"/>
    <property type="match status" value="1"/>
</dbReference>
<organism evidence="4 5">
    <name type="scientific">Actinocatenispora sera</name>
    <dbReference type="NCBI Taxonomy" id="390989"/>
    <lineage>
        <taxon>Bacteria</taxon>
        <taxon>Bacillati</taxon>
        <taxon>Actinomycetota</taxon>
        <taxon>Actinomycetes</taxon>
        <taxon>Micromonosporales</taxon>
        <taxon>Micromonosporaceae</taxon>
        <taxon>Actinocatenispora</taxon>
    </lineage>
</organism>
<evidence type="ECO:0000256" key="2">
    <source>
        <dbReference type="SAM" id="MobiDB-lite"/>
    </source>
</evidence>
<dbReference type="GO" id="GO:0016491">
    <property type="term" value="F:oxidoreductase activity"/>
    <property type="evidence" value="ECO:0007669"/>
    <property type="project" value="UniProtKB-KW"/>
</dbReference>
<dbReference type="KEGG" id="aser:Asera_41240"/>
<keyword evidence="5" id="KW-1185">Reference proteome</keyword>